<dbReference type="PANTHER" id="PTHR21301:SF11">
    <property type="entry name" value="GIY-YIG DOMAIN-CONTAINING PROTEIN"/>
    <property type="match status" value="1"/>
</dbReference>
<dbReference type="Proteomes" id="UP000792457">
    <property type="component" value="Unassembled WGS sequence"/>
</dbReference>
<name>A0A8K0KP97_LADFU</name>
<comment type="caution">
    <text evidence="1">The sequence shown here is derived from an EMBL/GenBank/DDBJ whole genome shotgun (WGS) entry which is preliminary data.</text>
</comment>
<dbReference type="EMBL" id="KZ309355">
    <property type="protein sequence ID" value="KAG8238480.1"/>
    <property type="molecule type" value="Genomic_DNA"/>
</dbReference>
<evidence type="ECO:0008006" key="3">
    <source>
        <dbReference type="Google" id="ProtNLM"/>
    </source>
</evidence>
<keyword evidence="2" id="KW-1185">Reference proteome</keyword>
<dbReference type="OrthoDB" id="10058657at2759"/>
<reference evidence="1" key="1">
    <citation type="submission" date="2013-04" db="EMBL/GenBank/DDBJ databases">
        <authorList>
            <person name="Qu J."/>
            <person name="Murali S.C."/>
            <person name="Bandaranaike D."/>
            <person name="Bellair M."/>
            <person name="Blankenburg K."/>
            <person name="Chao H."/>
            <person name="Dinh H."/>
            <person name="Doddapaneni H."/>
            <person name="Downs B."/>
            <person name="Dugan-Rocha S."/>
            <person name="Elkadiri S."/>
            <person name="Gnanaolivu R.D."/>
            <person name="Hernandez B."/>
            <person name="Javaid M."/>
            <person name="Jayaseelan J.C."/>
            <person name="Lee S."/>
            <person name="Li M."/>
            <person name="Ming W."/>
            <person name="Munidasa M."/>
            <person name="Muniz J."/>
            <person name="Nguyen L."/>
            <person name="Ongeri F."/>
            <person name="Osuji N."/>
            <person name="Pu L.-L."/>
            <person name="Puazo M."/>
            <person name="Qu C."/>
            <person name="Quiroz J."/>
            <person name="Raj R."/>
            <person name="Weissenberger G."/>
            <person name="Xin Y."/>
            <person name="Zou X."/>
            <person name="Han Y."/>
            <person name="Richards S."/>
            <person name="Worley K."/>
            <person name="Muzny D."/>
            <person name="Gibbs R."/>
        </authorList>
    </citation>
    <scope>NUCLEOTIDE SEQUENCE</scope>
    <source>
        <strain evidence="1">Sampled in the wild</strain>
    </source>
</reference>
<reference evidence="1" key="2">
    <citation type="submission" date="2017-10" db="EMBL/GenBank/DDBJ databases">
        <title>Ladona fulva Genome sequencing and assembly.</title>
        <authorList>
            <person name="Murali S."/>
            <person name="Richards S."/>
            <person name="Bandaranaike D."/>
            <person name="Bellair M."/>
            <person name="Blankenburg K."/>
            <person name="Chao H."/>
            <person name="Dinh H."/>
            <person name="Doddapaneni H."/>
            <person name="Dugan-Rocha S."/>
            <person name="Elkadiri S."/>
            <person name="Gnanaolivu R."/>
            <person name="Hernandez B."/>
            <person name="Skinner E."/>
            <person name="Javaid M."/>
            <person name="Lee S."/>
            <person name="Li M."/>
            <person name="Ming W."/>
            <person name="Munidasa M."/>
            <person name="Muniz J."/>
            <person name="Nguyen L."/>
            <person name="Hughes D."/>
            <person name="Osuji N."/>
            <person name="Pu L.-L."/>
            <person name="Puazo M."/>
            <person name="Qu C."/>
            <person name="Quiroz J."/>
            <person name="Raj R."/>
            <person name="Weissenberger G."/>
            <person name="Xin Y."/>
            <person name="Zou X."/>
            <person name="Han Y."/>
            <person name="Worley K."/>
            <person name="Muzny D."/>
            <person name="Gibbs R."/>
        </authorList>
    </citation>
    <scope>NUCLEOTIDE SEQUENCE</scope>
    <source>
        <strain evidence="1">Sampled in the wild</strain>
    </source>
</reference>
<sequence>MKNEDYHEKIRTMLNDSAYREITRDPTEAITGKTSALLKKSGLPAETCQSLIPQAAVPPRLYGLPKVHKEGIPLRPIVNGINSPTYLLARYLSKLLTPLIGESNRAVKNSAEFVTTLKQLKLDNGGMLVSFDVVSLFTKVPIQESLILIEEKLGEEITPLFRHALTSNYFLYQGNSGGAAFLKSFEGLRSMISRVYEEMRRFGRNCRIT</sequence>
<proteinExistence type="predicted"/>
<evidence type="ECO:0000313" key="1">
    <source>
        <dbReference type="EMBL" id="KAG8238480.1"/>
    </source>
</evidence>
<accession>A0A8K0KP97</accession>
<organism evidence="1 2">
    <name type="scientific">Ladona fulva</name>
    <name type="common">Scarce chaser dragonfly</name>
    <name type="synonym">Libellula fulva</name>
    <dbReference type="NCBI Taxonomy" id="123851"/>
    <lineage>
        <taxon>Eukaryota</taxon>
        <taxon>Metazoa</taxon>
        <taxon>Ecdysozoa</taxon>
        <taxon>Arthropoda</taxon>
        <taxon>Hexapoda</taxon>
        <taxon>Insecta</taxon>
        <taxon>Pterygota</taxon>
        <taxon>Palaeoptera</taxon>
        <taxon>Odonata</taxon>
        <taxon>Epiprocta</taxon>
        <taxon>Anisoptera</taxon>
        <taxon>Libelluloidea</taxon>
        <taxon>Libellulidae</taxon>
        <taxon>Ladona</taxon>
    </lineage>
</organism>
<evidence type="ECO:0000313" key="2">
    <source>
        <dbReference type="Proteomes" id="UP000792457"/>
    </source>
</evidence>
<protein>
    <recommendedName>
        <fullName evidence="3">Reverse transcriptase domain-containing protein</fullName>
    </recommendedName>
</protein>
<gene>
    <name evidence="1" type="ORF">J437_LFUL004943</name>
</gene>
<dbReference type="PANTHER" id="PTHR21301">
    <property type="entry name" value="REVERSE TRANSCRIPTASE"/>
    <property type="match status" value="1"/>
</dbReference>
<dbReference type="AlphaFoldDB" id="A0A8K0KP97"/>